<evidence type="ECO:0000313" key="3">
    <source>
        <dbReference type="Proteomes" id="UP000267017"/>
    </source>
</evidence>
<keyword evidence="2" id="KW-0540">Nuclease</keyword>
<dbReference type="SUPFAM" id="SSF52980">
    <property type="entry name" value="Restriction endonuclease-like"/>
    <property type="match status" value="1"/>
</dbReference>
<dbReference type="CDD" id="cd06260">
    <property type="entry name" value="DUF820-like"/>
    <property type="match status" value="1"/>
</dbReference>
<name>A0A3P3UEZ4_9BACL</name>
<dbReference type="OrthoDB" id="9808428at2"/>
<keyword evidence="3" id="KW-1185">Reference proteome</keyword>
<keyword evidence="2" id="KW-0255">Endonuclease</keyword>
<dbReference type="InterPro" id="IPR011335">
    <property type="entry name" value="Restrct_endonuc-II-like"/>
</dbReference>
<gene>
    <name evidence="2" type="ORF">EHV15_31880</name>
</gene>
<keyword evidence="2" id="KW-0378">Hydrolase</keyword>
<reference evidence="2 3" key="1">
    <citation type="submission" date="2018-11" db="EMBL/GenBank/DDBJ databases">
        <title>Genome sequencing of Paenibacillus sp. KCOM 3021 (= ChDC PVNT-B20).</title>
        <authorList>
            <person name="Kook J.-K."/>
            <person name="Park S.-N."/>
            <person name="Lim Y.K."/>
        </authorList>
    </citation>
    <scope>NUCLEOTIDE SEQUENCE [LARGE SCALE GENOMIC DNA]</scope>
    <source>
        <strain evidence="2 3">KCOM 3021</strain>
    </source>
</reference>
<sequence>MSEKKQDKPRTFVKETPGSYWIEERFEIIGGVRYDFLSSPKISHQIVVTELNASIRETCHSQGITIVGPMDVHLDEENIVQPDLIFIRHENLHIIRDGFVKGAPDLLIEILSPSTGSKDKVVKKTLYERFGVKEYWIVDPLYATVDQFVLTDGAYTLAATYDDQGTITSPLLPCLSIDLNRLFREALRFEEKPSG</sequence>
<dbReference type="EMBL" id="RRCN01000001">
    <property type="protein sequence ID" value="RRJ67013.1"/>
    <property type="molecule type" value="Genomic_DNA"/>
</dbReference>
<protein>
    <submittedName>
        <fullName evidence="2">Uma2 family endonuclease</fullName>
    </submittedName>
</protein>
<comment type="caution">
    <text evidence="2">The sequence shown here is derived from an EMBL/GenBank/DDBJ whole genome shotgun (WGS) entry which is preliminary data.</text>
</comment>
<dbReference type="PANTHER" id="PTHR34107">
    <property type="entry name" value="SLL0198 PROTEIN-RELATED"/>
    <property type="match status" value="1"/>
</dbReference>
<dbReference type="Proteomes" id="UP000267017">
    <property type="component" value="Unassembled WGS sequence"/>
</dbReference>
<dbReference type="Pfam" id="PF05685">
    <property type="entry name" value="Uma2"/>
    <property type="match status" value="1"/>
</dbReference>
<accession>A0A3P3UEZ4</accession>
<evidence type="ECO:0000313" key="2">
    <source>
        <dbReference type="EMBL" id="RRJ67013.1"/>
    </source>
</evidence>
<organism evidence="2 3">
    <name type="scientific">Paenibacillus oralis</name>
    <dbReference type="NCBI Taxonomy" id="2490856"/>
    <lineage>
        <taxon>Bacteria</taxon>
        <taxon>Bacillati</taxon>
        <taxon>Bacillota</taxon>
        <taxon>Bacilli</taxon>
        <taxon>Bacillales</taxon>
        <taxon>Paenibacillaceae</taxon>
        <taxon>Paenibacillus</taxon>
    </lineage>
</organism>
<dbReference type="GO" id="GO:0004519">
    <property type="term" value="F:endonuclease activity"/>
    <property type="evidence" value="ECO:0007669"/>
    <property type="project" value="UniProtKB-KW"/>
</dbReference>
<dbReference type="PANTHER" id="PTHR34107:SF4">
    <property type="entry name" value="SLL1222 PROTEIN"/>
    <property type="match status" value="1"/>
</dbReference>
<dbReference type="RefSeq" id="WP_128634795.1">
    <property type="nucleotide sequence ID" value="NZ_RRCN01000001.1"/>
</dbReference>
<feature type="domain" description="Putative restriction endonuclease" evidence="1">
    <location>
        <begin position="23"/>
        <end position="179"/>
    </location>
</feature>
<proteinExistence type="predicted"/>
<dbReference type="Gene3D" id="3.90.1570.10">
    <property type="entry name" value="tt1808, chain A"/>
    <property type="match status" value="1"/>
</dbReference>
<dbReference type="InterPro" id="IPR008538">
    <property type="entry name" value="Uma2"/>
</dbReference>
<dbReference type="InterPro" id="IPR012296">
    <property type="entry name" value="Nuclease_put_TT1808"/>
</dbReference>
<dbReference type="AlphaFoldDB" id="A0A3P3UEZ4"/>
<evidence type="ECO:0000259" key="1">
    <source>
        <dbReference type="Pfam" id="PF05685"/>
    </source>
</evidence>